<organism evidence="1 2">
    <name type="scientific">Anaerobacillus arseniciselenatis</name>
    <dbReference type="NCBI Taxonomy" id="85682"/>
    <lineage>
        <taxon>Bacteria</taxon>
        <taxon>Bacillati</taxon>
        <taxon>Bacillota</taxon>
        <taxon>Bacilli</taxon>
        <taxon>Bacillales</taxon>
        <taxon>Bacillaceae</taxon>
        <taxon>Anaerobacillus</taxon>
    </lineage>
</organism>
<proteinExistence type="predicted"/>
<gene>
    <name evidence="1" type="ORF">BKP35_16515</name>
</gene>
<evidence type="ECO:0000313" key="2">
    <source>
        <dbReference type="Proteomes" id="UP000180098"/>
    </source>
</evidence>
<sequence length="378" mass="43284">MKIAILSENPIIKEALEQIDEVKKVENVHEIEDIGMNFNTLILDKGELASVDLIELRERFPNFKIMLLVKIGEDTFFEKACTTHSIDVVSKDIIEKEIVYFVKTNWLGKDLGSNSDYQNVYAVMGTHNQVGSSEFCFGVAKVLSEYNRRVVVVGLNPYNPSEIRTVNTNQSLDQIYPLLENKVLKQSDDIKKYLTGVEGFDYLIGNRDFYNAVNYTEEPIHYMIDILKDEYDFVLLDIGSFYDNLLPLTGLSIADTHIVISSQEIASIQQYKRWNEQILKRVNFKPNNRFLIVNKYSSRAVITPKQLQVELEIPLLGNLPFVSEANDDVYNDGFIANGNHKGYYTSIINITKALMNIADKDNSSKKPFFLTKIFRKEG</sequence>
<comment type="caution">
    <text evidence="1">The sequence shown here is derived from an EMBL/GenBank/DDBJ whole genome shotgun (WGS) entry which is preliminary data.</text>
</comment>
<name>A0A1S2LCK5_9BACI</name>
<accession>A0A1S2LCK5</accession>
<dbReference type="Gene3D" id="3.40.50.300">
    <property type="entry name" value="P-loop containing nucleotide triphosphate hydrolases"/>
    <property type="match status" value="1"/>
</dbReference>
<protein>
    <recommendedName>
        <fullName evidence="3">AAA domain-containing protein</fullName>
    </recommendedName>
</protein>
<dbReference type="SUPFAM" id="SSF52540">
    <property type="entry name" value="P-loop containing nucleoside triphosphate hydrolases"/>
    <property type="match status" value="1"/>
</dbReference>
<evidence type="ECO:0008006" key="3">
    <source>
        <dbReference type="Google" id="ProtNLM"/>
    </source>
</evidence>
<dbReference type="InterPro" id="IPR027417">
    <property type="entry name" value="P-loop_NTPase"/>
</dbReference>
<evidence type="ECO:0000313" key="1">
    <source>
        <dbReference type="EMBL" id="OIJ09457.1"/>
    </source>
</evidence>
<dbReference type="RefSeq" id="WP_071314482.1">
    <property type="nucleotide sequence ID" value="NZ_MLQQ01000044.1"/>
</dbReference>
<reference evidence="1 2" key="1">
    <citation type="submission" date="2016-10" db="EMBL/GenBank/DDBJ databases">
        <title>Draft genome sequences of four alkaliphilic bacteria belonging to the Anaerobacillus genus.</title>
        <authorList>
            <person name="Bassil N.M."/>
            <person name="Lloyd J.R."/>
        </authorList>
    </citation>
    <scope>NUCLEOTIDE SEQUENCE [LARGE SCALE GENOMIC DNA]</scope>
    <source>
        <strain evidence="1 2">DSM 15340</strain>
    </source>
</reference>
<dbReference type="OrthoDB" id="2941368at2"/>
<dbReference type="Proteomes" id="UP000180098">
    <property type="component" value="Unassembled WGS sequence"/>
</dbReference>
<dbReference type="EMBL" id="MLQQ01000044">
    <property type="protein sequence ID" value="OIJ09457.1"/>
    <property type="molecule type" value="Genomic_DNA"/>
</dbReference>
<keyword evidence="2" id="KW-1185">Reference proteome</keyword>
<dbReference type="AlphaFoldDB" id="A0A1S2LCK5"/>